<name>A0ACA9Y277_9ASCO</name>
<keyword evidence="2" id="KW-1185">Reference proteome</keyword>
<gene>
    <name evidence="1" type="ORF">CLIB1444_01S17590</name>
</gene>
<evidence type="ECO:0000313" key="2">
    <source>
        <dbReference type="Proteomes" id="UP001152531"/>
    </source>
</evidence>
<organism evidence="1 2">
    <name type="scientific">[Candida] jaroonii</name>
    <dbReference type="NCBI Taxonomy" id="467808"/>
    <lineage>
        <taxon>Eukaryota</taxon>
        <taxon>Fungi</taxon>
        <taxon>Dikarya</taxon>
        <taxon>Ascomycota</taxon>
        <taxon>Saccharomycotina</taxon>
        <taxon>Pichiomycetes</taxon>
        <taxon>Debaryomycetaceae</taxon>
        <taxon>Yamadazyma</taxon>
    </lineage>
</organism>
<protein>
    <submittedName>
        <fullName evidence="1">Probable quinone oxidoreductase</fullName>
    </submittedName>
</protein>
<dbReference type="EMBL" id="CALSDN010000001">
    <property type="protein sequence ID" value="CAH6718926.1"/>
    <property type="molecule type" value="Genomic_DNA"/>
</dbReference>
<proteinExistence type="predicted"/>
<comment type="caution">
    <text evidence="1">The sequence shown here is derived from an EMBL/GenBank/DDBJ whole genome shotgun (WGS) entry which is preliminary data.</text>
</comment>
<evidence type="ECO:0000313" key="1">
    <source>
        <dbReference type="EMBL" id="CAH6718926.1"/>
    </source>
</evidence>
<accession>A0ACA9Y277</accession>
<reference evidence="1" key="1">
    <citation type="submission" date="2022-06" db="EMBL/GenBank/DDBJ databases">
        <authorList>
            <person name="Legras J.-L."/>
            <person name="Devillers H."/>
            <person name="Grondin C."/>
        </authorList>
    </citation>
    <scope>NUCLEOTIDE SEQUENCE</scope>
    <source>
        <strain evidence="1">CLIB 1444</strain>
    </source>
</reference>
<dbReference type="Proteomes" id="UP001152531">
    <property type="component" value="Unassembled WGS sequence"/>
</dbReference>
<sequence>MSIPQTQKVVLIDGNSDTFEVVKYADSPVPKISSSDILVKNLYAGVNFIEAYFRKGYYPAQFPYTLGREASAEVVQVGDEVTNYKVGDKVIYTQAGSFAQYSKIDSKSPLMSKLPDNVTNEQLKLYGSMLIQTTTAYTFAEETYNVQPNDYCLVWAAAGGVGQVLVQILHARGAKVIALASSDDKLQLSKELGADYVINYKTEDVVAKVKEFTNGEGVRVSFDSVGAATWQTSIDSLAVGGHFISYGNSSGKVDPISIYSLTPKCLTLSRPTRDPYMRLPGKYDYYFGKILGDLDTGVLKLPQPQEYKLGDYVEVAKLLESGKTTGKFVLNCQDI</sequence>